<proteinExistence type="predicted"/>
<keyword evidence="1" id="KW-0479">Metal-binding</keyword>
<dbReference type="EMBL" id="MJEQ01037185">
    <property type="protein sequence ID" value="OIT04958.1"/>
    <property type="molecule type" value="Genomic_DNA"/>
</dbReference>
<evidence type="ECO:0000256" key="2">
    <source>
        <dbReference type="ARBA" id="ARBA00022771"/>
    </source>
</evidence>
<reference evidence="8" key="1">
    <citation type="submission" date="2016-11" db="EMBL/GenBank/DDBJ databases">
        <title>The genome of Nicotiana attenuata.</title>
        <authorList>
            <person name="Xu S."/>
            <person name="Brockmoeller T."/>
            <person name="Gaquerel E."/>
            <person name="Navarro A."/>
            <person name="Kuhl H."/>
            <person name="Gase K."/>
            <person name="Ling Z."/>
            <person name="Zhou W."/>
            <person name="Kreitzer C."/>
            <person name="Stanke M."/>
            <person name="Tang H."/>
            <person name="Lyons E."/>
            <person name="Pandey P."/>
            <person name="Pandey S.P."/>
            <person name="Timmermann B."/>
            <person name="Baldwin I.T."/>
        </authorList>
    </citation>
    <scope>NUCLEOTIDE SEQUENCE [LARGE SCALE GENOMIC DNA]</scope>
    <source>
        <strain evidence="8">UT</strain>
    </source>
</reference>
<protein>
    <recommendedName>
        <fullName evidence="7">AIPP2-like SPOC-like domain-containing protein</fullName>
    </recommendedName>
</protein>
<keyword evidence="3" id="KW-0862">Zinc</keyword>
<keyword evidence="4" id="KW-0805">Transcription regulation</keyword>
<evidence type="ECO:0000256" key="1">
    <source>
        <dbReference type="ARBA" id="ARBA00022723"/>
    </source>
</evidence>
<dbReference type="GO" id="GO:0140566">
    <property type="term" value="F:histone reader activity"/>
    <property type="evidence" value="ECO:0007669"/>
    <property type="project" value="InterPro"/>
</dbReference>
<organism evidence="8 9">
    <name type="scientific">Nicotiana attenuata</name>
    <name type="common">Coyote tobacco</name>
    <dbReference type="NCBI Taxonomy" id="49451"/>
    <lineage>
        <taxon>Eukaryota</taxon>
        <taxon>Viridiplantae</taxon>
        <taxon>Streptophyta</taxon>
        <taxon>Embryophyta</taxon>
        <taxon>Tracheophyta</taxon>
        <taxon>Spermatophyta</taxon>
        <taxon>Magnoliopsida</taxon>
        <taxon>eudicotyledons</taxon>
        <taxon>Gunneridae</taxon>
        <taxon>Pentapetalae</taxon>
        <taxon>asterids</taxon>
        <taxon>lamiids</taxon>
        <taxon>Solanales</taxon>
        <taxon>Solanaceae</taxon>
        <taxon>Nicotianoideae</taxon>
        <taxon>Nicotianeae</taxon>
        <taxon>Nicotiana</taxon>
    </lineage>
</organism>
<dbReference type="InterPro" id="IPR049914">
    <property type="entry name" value="PHD1-3/5-6"/>
</dbReference>
<evidence type="ECO:0000256" key="5">
    <source>
        <dbReference type="ARBA" id="ARBA00023163"/>
    </source>
</evidence>
<evidence type="ECO:0000313" key="8">
    <source>
        <dbReference type="EMBL" id="OIT04958.1"/>
    </source>
</evidence>
<accession>A0A1J6IJ97</accession>
<dbReference type="AlphaFoldDB" id="A0A1J6IJ97"/>
<dbReference type="InterPro" id="IPR056280">
    <property type="entry name" value="AIPP2-like_SPOC"/>
</dbReference>
<evidence type="ECO:0000256" key="3">
    <source>
        <dbReference type="ARBA" id="ARBA00022833"/>
    </source>
</evidence>
<evidence type="ECO:0000256" key="6">
    <source>
        <dbReference type="SAM" id="MobiDB-lite"/>
    </source>
</evidence>
<dbReference type="InterPro" id="IPR011011">
    <property type="entry name" value="Znf_FYVE_PHD"/>
</dbReference>
<dbReference type="STRING" id="49451.A0A1J6IJ97"/>
<keyword evidence="9" id="KW-1185">Reference proteome</keyword>
<feature type="domain" description="AIPP2-like SPOC-like" evidence="7">
    <location>
        <begin position="239"/>
        <end position="356"/>
    </location>
</feature>
<evidence type="ECO:0000259" key="7">
    <source>
        <dbReference type="Pfam" id="PF23121"/>
    </source>
</evidence>
<feature type="region of interest" description="Disordered" evidence="6">
    <location>
        <begin position="54"/>
        <end position="92"/>
    </location>
</feature>
<dbReference type="Proteomes" id="UP000187609">
    <property type="component" value="Unassembled WGS sequence"/>
</dbReference>
<dbReference type="OMA" id="VCTANEV"/>
<keyword evidence="2" id="KW-0863">Zinc-finger</keyword>
<dbReference type="SUPFAM" id="SSF57903">
    <property type="entry name" value="FYVE/PHD zinc finger"/>
    <property type="match status" value="1"/>
</dbReference>
<evidence type="ECO:0000256" key="4">
    <source>
        <dbReference type="ARBA" id="ARBA00023015"/>
    </source>
</evidence>
<dbReference type="Pfam" id="PF23121">
    <property type="entry name" value="SPOC_AIPP2"/>
    <property type="match status" value="1"/>
</dbReference>
<dbReference type="GO" id="GO:0034244">
    <property type="term" value="P:negative regulation of transcription elongation by RNA polymerase II"/>
    <property type="evidence" value="ECO:0007669"/>
    <property type="project" value="InterPro"/>
</dbReference>
<gene>
    <name evidence="8" type="ORF">A4A49_28335</name>
</gene>
<evidence type="ECO:0000313" key="9">
    <source>
        <dbReference type="Proteomes" id="UP000187609"/>
    </source>
</evidence>
<dbReference type="PANTHER" id="PTHR33304:SF36">
    <property type="entry name" value="GB|AAF26970.1-RELATED"/>
    <property type="match status" value="1"/>
</dbReference>
<dbReference type="PANTHER" id="PTHR33304">
    <property type="match status" value="1"/>
</dbReference>
<keyword evidence="5" id="KW-0804">Transcription</keyword>
<comment type="caution">
    <text evidence="8">The sequence shown here is derived from an EMBL/GenBank/DDBJ whole genome shotgun (WGS) entry which is preliminary data.</text>
</comment>
<sequence length="565" mass="61983">METICGNCGDVGVQEAIITCCRCKNVHAHQYCVLAYSEDAPKDWCCEECDIGKKKVSSSPGPENKLSEGSKLHAAAKIGHSTEQSKKSRKFPSGHCINWEKEVQTGKTRYLSVEEALGLSSGVKKYGSLLKITGSSGGVSAKSMATVAGGNFNKPRAQIPNSFPEKSTVQRSLGAAGCLKPQNPQNAKITEMTKKPGQSSKGCGGSTILELRSPDAVNASQMMIPPKTHPCDPAGVPSWKGSFVIFGDLKPEMPKDPIQAYPPSRVRRKVYEFSRLLPDTLQFELVPRGHIWSSLFHNRYPGKEDIGLYFFASERERSEKYIALVEFMHVKDLVMRTFRNDVELLVLASTTLSEKYIALVEFMHVKDLVMRTFRNDVELLVLASTTLCSDSRRFNSEHFLWGLFHHVRQDKVGCAEGGSNEVSDMGIDMIGGEVVCTSNEVDMEIDMIAGENVGRVDICVAKTTSGNGFDSSLQEANEDDMEIDMVAGENIGRVDICVPKATSKNGCDSFFKETVSAAICNRSESVTPLVSRTSKGGKELPRVDIKREPMDDFPPGFVPHLTPTN</sequence>
<name>A0A1J6IJ97_NICAT</name>
<dbReference type="Gramene" id="OIT04958">
    <property type="protein sequence ID" value="OIT04958"/>
    <property type="gene ID" value="A4A49_28335"/>
</dbReference>
<dbReference type="GO" id="GO:0008270">
    <property type="term" value="F:zinc ion binding"/>
    <property type="evidence" value="ECO:0007669"/>
    <property type="project" value="UniProtKB-KW"/>
</dbReference>